<dbReference type="SUPFAM" id="SSF81321">
    <property type="entry name" value="Family A G protein-coupled receptor-like"/>
    <property type="match status" value="1"/>
</dbReference>
<feature type="compositionally biased region" description="Polar residues" evidence="9">
    <location>
        <begin position="407"/>
        <end position="443"/>
    </location>
</feature>
<feature type="region of interest" description="Disordered" evidence="9">
    <location>
        <begin position="407"/>
        <end position="459"/>
    </location>
</feature>
<feature type="transmembrane region" description="Helical" evidence="10">
    <location>
        <begin position="222"/>
        <end position="251"/>
    </location>
</feature>
<dbReference type="GO" id="GO:0004983">
    <property type="term" value="F:neuropeptide Y receptor activity"/>
    <property type="evidence" value="ECO:0007669"/>
    <property type="project" value="InterPro"/>
</dbReference>
<keyword evidence="8" id="KW-0807">Transducer</keyword>
<dbReference type="InterPro" id="IPR017452">
    <property type="entry name" value="GPCR_Rhodpsn_7TM"/>
</dbReference>
<dbReference type="Pfam" id="PF00001">
    <property type="entry name" value="7tm_1"/>
    <property type="match status" value="1"/>
</dbReference>
<dbReference type="PRINTS" id="PR00237">
    <property type="entry name" value="GPCRRHODOPSN"/>
</dbReference>
<comment type="caution">
    <text evidence="12">The sequence shown here is derived from an EMBL/GenBank/DDBJ whole genome shotgun (WGS) entry which is preliminary data.</text>
</comment>
<evidence type="ECO:0000256" key="10">
    <source>
        <dbReference type="SAM" id="Phobius"/>
    </source>
</evidence>
<evidence type="ECO:0000259" key="11">
    <source>
        <dbReference type="PROSITE" id="PS50262"/>
    </source>
</evidence>
<dbReference type="OrthoDB" id="9046662at2759"/>
<evidence type="ECO:0000313" key="12">
    <source>
        <dbReference type="EMBL" id="KAF6032671.1"/>
    </source>
</evidence>
<evidence type="ECO:0000256" key="9">
    <source>
        <dbReference type="SAM" id="MobiDB-lite"/>
    </source>
</evidence>
<dbReference type="Gene3D" id="1.20.1070.10">
    <property type="entry name" value="Rhodopsin 7-helix transmembrane proteins"/>
    <property type="match status" value="1"/>
</dbReference>
<keyword evidence="5" id="KW-0297">G-protein coupled receptor</keyword>
<dbReference type="Proteomes" id="UP000593567">
    <property type="component" value="Unassembled WGS sequence"/>
</dbReference>
<dbReference type="PRINTS" id="PR01012">
    <property type="entry name" value="NRPEPTIDEYR"/>
</dbReference>
<sequence>MINDIDDCIEITELNTTENVTLDFTLNMRCVESLPGWRDRFGSGIASTEKVIMVALCAPLIFIGLIMNIFIIVVILKNSLQKKPMFVFILILAISDVIMLVLNTPIGLHYLMFNNWIFGKALCHILMPIFTLPVYVSSWTITLISVERYKATQVTNNHSTPMARNKSVLMIMIVLFFSIMLAIPLMMYTKYQKSSDLLPGLIKFKHDMAWCMEKWPGKQDKAMYGIIIMATLFILPTVLTVTLHILIYIVLNKRLEISRRSTTQHASRHTLGNSAAEIRAKKTCKKNRTAAQTLFSIVLVFVLCWSPLSIFLIILDIRPSIIPTDKVAKINIYLKLVAICSSCINPIFYGWLNRAFRKEASQLMETCKWPRCVQNILKTGTLADKTTGVELETVPRQMAENFGEQTQMSANQMTTNQSEVETNGQETRNSNQMEDVPLLQNQKLKPEKQDSTHSTPLHN</sequence>
<keyword evidence="3 10" id="KW-0812">Transmembrane</keyword>
<feature type="transmembrane region" description="Helical" evidence="10">
    <location>
        <begin position="88"/>
        <end position="113"/>
    </location>
</feature>
<evidence type="ECO:0000256" key="4">
    <source>
        <dbReference type="ARBA" id="ARBA00022989"/>
    </source>
</evidence>
<keyword evidence="6 10" id="KW-0472">Membrane</keyword>
<evidence type="ECO:0000256" key="3">
    <source>
        <dbReference type="ARBA" id="ARBA00022692"/>
    </source>
</evidence>
<feature type="transmembrane region" description="Helical" evidence="10">
    <location>
        <begin position="167"/>
        <end position="188"/>
    </location>
</feature>
<organism evidence="12 13">
    <name type="scientific">Bugula neritina</name>
    <name type="common">Brown bryozoan</name>
    <name type="synonym">Sertularia neritina</name>
    <dbReference type="NCBI Taxonomy" id="10212"/>
    <lineage>
        <taxon>Eukaryota</taxon>
        <taxon>Metazoa</taxon>
        <taxon>Spiralia</taxon>
        <taxon>Lophotrochozoa</taxon>
        <taxon>Bryozoa</taxon>
        <taxon>Gymnolaemata</taxon>
        <taxon>Cheilostomatida</taxon>
        <taxon>Flustrina</taxon>
        <taxon>Buguloidea</taxon>
        <taxon>Bugulidae</taxon>
        <taxon>Bugula</taxon>
    </lineage>
</organism>
<feature type="transmembrane region" description="Helical" evidence="10">
    <location>
        <begin position="330"/>
        <end position="352"/>
    </location>
</feature>
<feature type="transmembrane region" description="Helical" evidence="10">
    <location>
        <begin position="125"/>
        <end position="146"/>
    </location>
</feature>
<dbReference type="InterPro" id="IPR000276">
    <property type="entry name" value="GPCR_Rhodpsn"/>
</dbReference>
<keyword evidence="7" id="KW-0675">Receptor</keyword>
<evidence type="ECO:0000256" key="6">
    <source>
        <dbReference type="ARBA" id="ARBA00023136"/>
    </source>
</evidence>
<evidence type="ECO:0000256" key="5">
    <source>
        <dbReference type="ARBA" id="ARBA00023040"/>
    </source>
</evidence>
<evidence type="ECO:0000256" key="8">
    <source>
        <dbReference type="ARBA" id="ARBA00023224"/>
    </source>
</evidence>
<proteinExistence type="inferred from homology"/>
<keyword evidence="4 10" id="KW-1133">Transmembrane helix</keyword>
<reference evidence="12" key="1">
    <citation type="submission" date="2020-06" db="EMBL/GenBank/DDBJ databases">
        <title>Draft genome of Bugula neritina, a colonial animal packing powerful symbionts and potential medicines.</title>
        <authorList>
            <person name="Rayko M."/>
        </authorList>
    </citation>
    <scope>NUCLEOTIDE SEQUENCE [LARGE SCALE GENOMIC DNA]</scope>
    <source>
        <strain evidence="12">Kwan_BN1</strain>
    </source>
</reference>
<feature type="transmembrane region" description="Helical" evidence="10">
    <location>
        <begin position="51"/>
        <end position="76"/>
    </location>
</feature>
<evidence type="ECO:0000256" key="7">
    <source>
        <dbReference type="ARBA" id="ARBA00023170"/>
    </source>
</evidence>
<evidence type="ECO:0000256" key="1">
    <source>
        <dbReference type="ARBA" id="ARBA00004141"/>
    </source>
</evidence>
<dbReference type="PANTHER" id="PTHR24235:SF12">
    <property type="entry name" value="G-PROTEIN COUPLED RECEPTORS FAMILY 1 PROFILE DOMAIN-CONTAINING PROTEIN"/>
    <property type="match status" value="1"/>
</dbReference>
<keyword evidence="13" id="KW-1185">Reference proteome</keyword>
<protein>
    <recommendedName>
        <fullName evidence="11">G-protein coupled receptors family 1 profile domain-containing protein</fullName>
    </recommendedName>
</protein>
<accession>A0A7J7K3W5</accession>
<comment type="subcellular location">
    <subcellularLocation>
        <location evidence="1">Membrane</location>
        <topology evidence="1">Multi-pass membrane protein</topology>
    </subcellularLocation>
</comment>
<dbReference type="InterPro" id="IPR000611">
    <property type="entry name" value="NPY_rcpt"/>
</dbReference>
<dbReference type="PROSITE" id="PS50262">
    <property type="entry name" value="G_PROTEIN_RECEP_F1_2"/>
    <property type="match status" value="1"/>
</dbReference>
<dbReference type="EMBL" id="VXIV02001490">
    <property type="protein sequence ID" value="KAF6032671.1"/>
    <property type="molecule type" value="Genomic_DNA"/>
</dbReference>
<dbReference type="PANTHER" id="PTHR24235">
    <property type="entry name" value="NEUROPEPTIDE Y RECEPTOR"/>
    <property type="match status" value="1"/>
</dbReference>
<comment type="similarity">
    <text evidence="2">Belongs to the G-protein coupled receptor 1 family.</text>
</comment>
<name>A0A7J7K3W5_BUGNE</name>
<feature type="domain" description="G-protein coupled receptors family 1 profile" evidence="11">
    <location>
        <begin position="67"/>
        <end position="349"/>
    </location>
</feature>
<dbReference type="AlphaFoldDB" id="A0A7J7K3W5"/>
<feature type="transmembrane region" description="Helical" evidence="10">
    <location>
        <begin position="294"/>
        <end position="315"/>
    </location>
</feature>
<dbReference type="GO" id="GO:0016020">
    <property type="term" value="C:membrane"/>
    <property type="evidence" value="ECO:0007669"/>
    <property type="project" value="UniProtKB-SubCell"/>
</dbReference>
<evidence type="ECO:0000256" key="2">
    <source>
        <dbReference type="ARBA" id="ARBA00010663"/>
    </source>
</evidence>
<evidence type="ECO:0000313" key="13">
    <source>
        <dbReference type="Proteomes" id="UP000593567"/>
    </source>
</evidence>
<gene>
    <name evidence="12" type="ORF">EB796_009012</name>
</gene>